<reference evidence="1" key="1">
    <citation type="journal article" date="2014" name="Front. Microbiol.">
        <title>High frequency of phylogenetically diverse reductive dehalogenase-homologous genes in deep subseafloor sedimentary metagenomes.</title>
        <authorList>
            <person name="Kawai M."/>
            <person name="Futagami T."/>
            <person name="Toyoda A."/>
            <person name="Takaki Y."/>
            <person name="Nishi S."/>
            <person name="Hori S."/>
            <person name="Arai W."/>
            <person name="Tsubouchi T."/>
            <person name="Morono Y."/>
            <person name="Uchiyama I."/>
            <person name="Ito T."/>
            <person name="Fujiyama A."/>
            <person name="Inagaki F."/>
            <person name="Takami H."/>
        </authorList>
    </citation>
    <scope>NUCLEOTIDE SEQUENCE</scope>
    <source>
        <strain evidence="1">Expedition CK06-06</strain>
    </source>
</reference>
<gene>
    <name evidence="1" type="ORF">S03H2_19961</name>
</gene>
<dbReference type="AlphaFoldDB" id="X1FVI0"/>
<comment type="caution">
    <text evidence="1">The sequence shown here is derived from an EMBL/GenBank/DDBJ whole genome shotgun (WGS) entry which is preliminary data.</text>
</comment>
<evidence type="ECO:0008006" key="2">
    <source>
        <dbReference type="Google" id="ProtNLM"/>
    </source>
</evidence>
<evidence type="ECO:0000313" key="1">
    <source>
        <dbReference type="EMBL" id="GAH33349.1"/>
    </source>
</evidence>
<dbReference type="PANTHER" id="PTHR30007:SF0">
    <property type="entry name" value="TRANSPOSASE"/>
    <property type="match status" value="1"/>
</dbReference>
<dbReference type="PANTHER" id="PTHR30007">
    <property type="entry name" value="PHP DOMAIN PROTEIN"/>
    <property type="match status" value="1"/>
</dbReference>
<dbReference type="EMBL" id="BARU01010474">
    <property type="protein sequence ID" value="GAH33349.1"/>
    <property type="molecule type" value="Genomic_DNA"/>
</dbReference>
<feature type="non-terminal residue" evidence="1">
    <location>
        <position position="1"/>
    </location>
</feature>
<proteinExistence type="predicted"/>
<organism evidence="1">
    <name type="scientific">marine sediment metagenome</name>
    <dbReference type="NCBI Taxonomy" id="412755"/>
    <lineage>
        <taxon>unclassified sequences</taxon>
        <taxon>metagenomes</taxon>
        <taxon>ecological metagenomes</taxon>
    </lineage>
</organism>
<accession>X1FVI0</accession>
<protein>
    <recommendedName>
        <fullName evidence="2">Transposase DDE domain-containing protein</fullName>
    </recommendedName>
</protein>
<sequence length="87" mass="10298">KGNMAIVIFGIDKNYQLPDELWELIEQVLPKRVPSPKGGRPRVERTHSWMNRFRRILIRWEKKVENYLAMLHFACAWITFRAAGVFG</sequence>
<name>X1FVI0_9ZZZZ</name>